<evidence type="ECO:0000313" key="2">
    <source>
        <dbReference type="Proteomes" id="UP000189337"/>
    </source>
</evidence>
<sequence>MSIEKILEKFRQTNMFFPISPVSMGYETLLTERFFFLSFHSVCEAMWQRSKWNAAASRSETRFNFYKTTFVKIQNDIDCIDSFEK</sequence>
<organism evidence="1 2">
    <name type="scientific">Leptospira santarosai</name>
    <dbReference type="NCBI Taxonomy" id="28183"/>
    <lineage>
        <taxon>Bacteria</taxon>
        <taxon>Pseudomonadati</taxon>
        <taxon>Spirochaetota</taxon>
        <taxon>Spirochaetia</taxon>
        <taxon>Leptospirales</taxon>
        <taxon>Leptospiraceae</taxon>
        <taxon>Leptospira</taxon>
    </lineage>
</organism>
<accession>A0AB73MEN1</accession>
<dbReference type="AlphaFoldDB" id="A0AB73MEN1"/>
<reference evidence="1 2" key="1">
    <citation type="submission" date="2017-01" db="EMBL/GenBank/DDBJ databases">
        <title>Comparative genomic analysis of Brazilian Leptospira santarosai.</title>
        <authorList>
            <person name="Moreno L.Z."/>
            <person name="Miraglia F."/>
            <person name="Kremer F.S."/>
            <person name="Eslabao M.R."/>
            <person name="Lilenbaum W."/>
            <person name="Dellagostin O.A."/>
            <person name="Moreno A.M."/>
        </authorList>
    </citation>
    <scope>NUCLEOTIDE SEQUENCE [LARGE SCALE GENOMIC DNA]</scope>
    <source>
        <strain evidence="1 2">M52/8-19</strain>
    </source>
</reference>
<dbReference type="Proteomes" id="UP000189337">
    <property type="component" value="Unassembled WGS sequence"/>
</dbReference>
<comment type="caution">
    <text evidence="1">The sequence shown here is derived from an EMBL/GenBank/DDBJ whole genome shotgun (WGS) entry which is preliminary data.</text>
</comment>
<name>A0AB73MEN1_9LEPT</name>
<evidence type="ECO:0000313" key="1">
    <source>
        <dbReference type="EMBL" id="ONF92900.1"/>
    </source>
</evidence>
<protein>
    <submittedName>
        <fullName evidence="1">Uncharacterized protein</fullName>
    </submittedName>
</protein>
<dbReference type="EMBL" id="MTSU01000008">
    <property type="protein sequence ID" value="ONF92900.1"/>
    <property type="molecule type" value="Genomic_DNA"/>
</dbReference>
<proteinExistence type="predicted"/>
<gene>
    <name evidence="1" type="ORF">BWD14_10405</name>
</gene>